<accession>A0A835KK36</accession>
<proteinExistence type="predicted"/>
<dbReference type="Proteomes" id="UP000636709">
    <property type="component" value="Unassembled WGS sequence"/>
</dbReference>
<organism evidence="1 2">
    <name type="scientific">Digitaria exilis</name>
    <dbReference type="NCBI Taxonomy" id="1010633"/>
    <lineage>
        <taxon>Eukaryota</taxon>
        <taxon>Viridiplantae</taxon>
        <taxon>Streptophyta</taxon>
        <taxon>Embryophyta</taxon>
        <taxon>Tracheophyta</taxon>
        <taxon>Spermatophyta</taxon>
        <taxon>Magnoliopsida</taxon>
        <taxon>Liliopsida</taxon>
        <taxon>Poales</taxon>
        <taxon>Poaceae</taxon>
        <taxon>PACMAD clade</taxon>
        <taxon>Panicoideae</taxon>
        <taxon>Panicodae</taxon>
        <taxon>Paniceae</taxon>
        <taxon>Anthephorinae</taxon>
        <taxon>Digitaria</taxon>
    </lineage>
</organism>
<dbReference type="EMBL" id="JACEFO010001597">
    <property type="protein sequence ID" value="KAF8733829.1"/>
    <property type="molecule type" value="Genomic_DNA"/>
</dbReference>
<sequence length="299" mass="32654">MGPKALSVISTWQEISTVLANPLFLAPTLRSAPLQTSLPIPAPLQTENVRGGCQSLVLLPPKSGSSSSLTAGHRSGAPHPVHLARARPEHVFRSLLRWPARRESSSPAISGGRYATPQPPPITSVSFASQLTATSSRSIPGAMDDDDRRRCGKAPVVTGFPDDPLVEIFSRRVSKAWRDLIDDPLHRCKLRQTLEGLFHEIKDSRRRDRGGNYEAGGDNLRRQGWVGFVDLLGRSSCLAPTSESIRLMDICHGLLLLDIGGYRIDSAMASCACLRLDSMAVQWNRDVGADLFVKNWGMD</sequence>
<reference evidence="1" key="1">
    <citation type="submission" date="2020-07" db="EMBL/GenBank/DDBJ databases">
        <title>Genome sequence and genetic diversity analysis of an under-domesticated orphan crop, white fonio (Digitaria exilis).</title>
        <authorList>
            <person name="Bennetzen J.L."/>
            <person name="Chen S."/>
            <person name="Ma X."/>
            <person name="Wang X."/>
            <person name="Yssel A.E.J."/>
            <person name="Chaluvadi S.R."/>
            <person name="Johnson M."/>
            <person name="Gangashetty P."/>
            <person name="Hamidou F."/>
            <person name="Sanogo M.D."/>
            <person name="Zwaenepoel A."/>
            <person name="Wallace J."/>
            <person name="Van De Peer Y."/>
            <person name="Van Deynze A."/>
        </authorList>
    </citation>
    <scope>NUCLEOTIDE SEQUENCE</scope>
    <source>
        <tissue evidence="1">Leaves</tissue>
    </source>
</reference>
<gene>
    <name evidence="1" type="ORF">HU200_014679</name>
</gene>
<dbReference type="AlphaFoldDB" id="A0A835KK36"/>
<evidence type="ECO:0000313" key="2">
    <source>
        <dbReference type="Proteomes" id="UP000636709"/>
    </source>
</evidence>
<name>A0A835KK36_9POAL</name>
<protein>
    <submittedName>
        <fullName evidence="1">Uncharacterized protein</fullName>
    </submittedName>
</protein>
<keyword evidence="2" id="KW-1185">Reference proteome</keyword>
<evidence type="ECO:0000313" key="1">
    <source>
        <dbReference type="EMBL" id="KAF8733829.1"/>
    </source>
</evidence>
<comment type="caution">
    <text evidence="1">The sequence shown here is derived from an EMBL/GenBank/DDBJ whole genome shotgun (WGS) entry which is preliminary data.</text>
</comment>